<dbReference type="GO" id="GO:0032264">
    <property type="term" value="P:IMP salvage"/>
    <property type="evidence" value="ECO:0007669"/>
    <property type="project" value="UniProtKB-UniPathway"/>
</dbReference>
<accession>A0A4V2SDS3</accession>
<evidence type="ECO:0000256" key="13">
    <source>
        <dbReference type="ARBA" id="ARBA00022842"/>
    </source>
</evidence>
<evidence type="ECO:0000256" key="12">
    <source>
        <dbReference type="ARBA" id="ARBA00022741"/>
    </source>
</evidence>
<dbReference type="GO" id="GO:0000287">
    <property type="term" value="F:magnesium ion binding"/>
    <property type="evidence" value="ECO:0007669"/>
    <property type="project" value="TreeGrafter"/>
</dbReference>
<comment type="similarity">
    <text evidence="6 16">Belongs to the purine/pyrimidine phosphoribosyltransferase family.</text>
</comment>
<dbReference type="GO" id="GO:0046100">
    <property type="term" value="P:hypoxanthine metabolic process"/>
    <property type="evidence" value="ECO:0007669"/>
    <property type="project" value="TreeGrafter"/>
</dbReference>
<dbReference type="Proteomes" id="UP000295711">
    <property type="component" value="Unassembled WGS sequence"/>
</dbReference>
<comment type="cofactor">
    <cofactor evidence="1 16">
        <name>Mg(2+)</name>
        <dbReference type="ChEBI" id="CHEBI:18420"/>
    </cofactor>
</comment>
<feature type="domain" description="Phosphoribosyltransferase" evidence="17">
    <location>
        <begin position="10"/>
        <end position="151"/>
    </location>
</feature>
<evidence type="ECO:0000313" key="19">
    <source>
        <dbReference type="Proteomes" id="UP000295711"/>
    </source>
</evidence>
<evidence type="ECO:0000256" key="9">
    <source>
        <dbReference type="ARBA" id="ARBA00022679"/>
    </source>
</evidence>
<evidence type="ECO:0000256" key="10">
    <source>
        <dbReference type="ARBA" id="ARBA00022723"/>
    </source>
</evidence>
<evidence type="ECO:0000313" key="18">
    <source>
        <dbReference type="EMBL" id="TCO85008.1"/>
    </source>
</evidence>
<dbReference type="GO" id="GO:0052657">
    <property type="term" value="F:guanine phosphoribosyltransferase activity"/>
    <property type="evidence" value="ECO:0007669"/>
    <property type="project" value="RHEA"/>
</dbReference>
<keyword evidence="19" id="KW-1185">Reference proteome</keyword>
<dbReference type="EMBL" id="SLXA01000004">
    <property type="protein sequence ID" value="TCO85008.1"/>
    <property type="molecule type" value="Genomic_DNA"/>
</dbReference>
<dbReference type="InterPro" id="IPR050408">
    <property type="entry name" value="HGPRT"/>
</dbReference>
<evidence type="ECO:0000256" key="16">
    <source>
        <dbReference type="RuleBase" id="RU364099"/>
    </source>
</evidence>
<protein>
    <recommendedName>
        <fullName evidence="16">Hypoxanthine phosphoribosyltransferase</fullName>
        <ecNumber evidence="16">2.4.2.8</ecNumber>
    </recommendedName>
</protein>
<evidence type="ECO:0000259" key="17">
    <source>
        <dbReference type="Pfam" id="PF00156"/>
    </source>
</evidence>
<evidence type="ECO:0000256" key="5">
    <source>
        <dbReference type="ARBA" id="ARBA00004676"/>
    </source>
</evidence>
<dbReference type="GO" id="GO:0006178">
    <property type="term" value="P:guanine salvage"/>
    <property type="evidence" value="ECO:0007669"/>
    <property type="project" value="TreeGrafter"/>
</dbReference>
<comment type="catalytic activity">
    <reaction evidence="15">
        <text>IMP + diphosphate = hypoxanthine + 5-phospho-alpha-D-ribose 1-diphosphate</text>
        <dbReference type="Rhea" id="RHEA:17973"/>
        <dbReference type="ChEBI" id="CHEBI:17368"/>
        <dbReference type="ChEBI" id="CHEBI:33019"/>
        <dbReference type="ChEBI" id="CHEBI:58017"/>
        <dbReference type="ChEBI" id="CHEBI:58053"/>
        <dbReference type="EC" id="2.4.2.8"/>
    </reaction>
    <physiologicalReaction direction="right-to-left" evidence="15">
        <dbReference type="Rhea" id="RHEA:17975"/>
    </physiologicalReaction>
</comment>
<dbReference type="UniPathway" id="UPA00591">
    <property type="reaction ID" value="UER00648"/>
</dbReference>
<evidence type="ECO:0000256" key="1">
    <source>
        <dbReference type="ARBA" id="ARBA00001946"/>
    </source>
</evidence>
<comment type="pathway">
    <text evidence="5">Purine metabolism; GMP biosynthesis via salvage pathway; GMP from guanine: step 1/1.</text>
</comment>
<dbReference type="PANTHER" id="PTHR43340:SF1">
    <property type="entry name" value="HYPOXANTHINE PHOSPHORIBOSYLTRANSFERASE"/>
    <property type="match status" value="1"/>
</dbReference>
<evidence type="ECO:0000256" key="14">
    <source>
        <dbReference type="ARBA" id="ARBA00048811"/>
    </source>
</evidence>
<evidence type="ECO:0000256" key="15">
    <source>
        <dbReference type="ARBA" id="ARBA00049402"/>
    </source>
</evidence>
<dbReference type="CDD" id="cd06223">
    <property type="entry name" value="PRTases_typeI"/>
    <property type="match status" value="1"/>
</dbReference>
<evidence type="ECO:0000256" key="8">
    <source>
        <dbReference type="ARBA" id="ARBA00022676"/>
    </source>
</evidence>
<comment type="subcellular location">
    <subcellularLocation>
        <location evidence="3 16">Cytoplasm</location>
    </subcellularLocation>
</comment>
<dbReference type="GO" id="GO:0006166">
    <property type="term" value="P:purine ribonucleoside salvage"/>
    <property type="evidence" value="ECO:0007669"/>
    <property type="project" value="UniProtKB-KW"/>
</dbReference>
<dbReference type="FunFam" id="3.40.50.2020:FF:000006">
    <property type="entry name" value="Hypoxanthine phosphoribosyltransferase"/>
    <property type="match status" value="1"/>
</dbReference>
<dbReference type="AlphaFoldDB" id="A0A4V2SDS3"/>
<dbReference type="GO" id="GO:0032263">
    <property type="term" value="P:GMP salvage"/>
    <property type="evidence" value="ECO:0007669"/>
    <property type="project" value="TreeGrafter"/>
</dbReference>
<evidence type="ECO:0000256" key="2">
    <source>
        <dbReference type="ARBA" id="ARBA00002049"/>
    </source>
</evidence>
<evidence type="ECO:0000256" key="11">
    <source>
        <dbReference type="ARBA" id="ARBA00022726"/>
    </source>
</evidence>
<dbReference type="SUPFAM" id="SSF53271">
    <property type="entry name" value="PRTase-like"/>
    <property type="match status" value="1"/>
</dbReference>
<dbReference type="InterPro" id="IPR005904">
    <property type="entry name" value="Hxn_phspho_trans"/>
</dbReference>
<dbReference type="InterPro" id="IPR029057">
    <property type="entry name" value="PRTase-like"/>
</dbReference>
<sequence length="168" mass="18852">MLTEGEVDTRIRELGEQISKDYAGENVHLICVLKGGVFFMCELAKRISVPVSMDFLSVSSYGSGTVSSGAVKIIKDLDEPLEGKNVLIVEDIIDSGNTLHYLVEILYKRQPKNIRICTLLDKPERRVADVHVDYTGFVIPDEFVVGYGLDYDQKYRNLPFIGSVVFDE</sequence>
<comment type="pathway">
    <text evidence="4 16">Purine metabolism; IMP biosynthesis via salvage pathway; IMP from hypoxanthine: step 1/1.</text>
</comment>
<comment type="catalytic activity">
    <reaction evidence="14">
        <text>GMP + diphosphate = guanine + 5-phospho-alpha-D-ribose 1-diphosphate</text>
        <dbReference type="Rhea" id="RHEA:25424"/>
        <dbReference type="ChEBI" id="CHEBI:16235"/>
        <dbReference type="ChEBI" id="CHEBI:33019"/>
        <dbReference type="ChEBI" id="CHEBI:58017"/>
        <dbReference type="ChEBI" id="CHEBI:58115"/>
        <dbReference type="EC" id="2.4.2.8"/>
    </reaction>
    <physiologicalReaction direction="right-to-left" evidence="14">
        <dbReference type="Rhea" id="RHEA:25426"/>
    </physiologicalReaction>
</comment>
<evidence type="ECO:0000256" key="7">
    <source>
        <dbReference type="ARBA" id="ARBA00022490"/>
    </source>
</evidence>
<dbReference type="Gene3D" id="3.40.50.2020">
    <property type="match status" value="1"/>
</dbReference>
<evidence type="ECO:0000256" key="4">
    <source>
        <dbReference type="ARBA" id="ARBA00004669"/>
    </source>
</evidence>
<keyword evidence="11 16" id="KW-0660">Purine salvage</keyword>
<proteinExistence type="inferred from homology"/>
<dbReference type="GO" id="GO:0004422">
    <property type="term" value="F:hypoxanthine phosphoribosyltransferase activity"/>
    <property type="evidence" value="ECO:0007669"/>
    <property type="project" value="InterPro"/>
</dbReference>
<dbReference type="GO" id="GO:0000166">
    <property type="term" value="F:nucleotide binding"/>
    <property type="evidence" value="ECO:0007669"/>
    <property type="project" value="UniProtKB-KW"/>
</dbReference>
<organism evidence="18 19">
    <name type="scientific">Frisingicoccus caecimuris</name>
    <dbReference type="NCBI Taxonomy" id="1796636"/>
    <lineage>
        <taxon>Bacteria</taxon>
        <taxon>Bacillati</taxon>
        <taxon>Bacillota</taxon>
        <taxon>Clostridia</taxon>
        <taxon>Lachnospirales</taxon>
        <taxon>Lachnospiraceae</taxon>
        <taxon>Frisingicoccus</taxon>
    </lineage>
</organism>
<dbReference type="NCBIfam" id="TIGR01203">
    <property type="entry name" value="HGPRTase"/>
    <property type="match status" value="1"/>
</dbReference>
<comment type="function">
    <text evidence="2">Purine salvage pathway enzyme that catalyzes the transfer of the ribosyl-5-phosphate group from 5-phospho-alpha-D-ribose 1-diphosphate (PRPP) to the N9 position of the 6-oxopurines hypoxanthine and guanine to form the corresponding ribonucleotides IMP (inosine 5'-monophosphate) and GMP (guanosine 5'-monophosphate), with the release of PPi.</text>
</comment>
<dbReference type="Pfam" id="PF00156">
    <property type="entry name" value="Pribosyltran"/>
    <property type="match status" value="1"/>
</dbReference>
<evidence type="ECO:0000256" key="3">
    <source>
        <dbReference type="ARBA" id="ARBA00004496"/>
    </source>
</evidence>
<evidence type="ECO:0000256" key="6">
    <source>
        <dbReference type="ARBA" id="ARBA00008391"/>
    </source>
</evidence>
<comment type="caution">
    <text evidence="18">The sequence shown here is derived from an EMBL/GenBank/DDBJ whole genome shotgun (WGS) entry which is preliminary data.</text>
</comment>
<name>A0A4V2SDS3_9FIRM</name>
<keyword evidence="10 16" id="KW-0479">Metal-binding</keyword>
<keyword evidence="12 16" id="KW-0547">Nucleotide-binding</keyword>
<dbReference type="InterPro" id="IPR000836">
    <property type="entry name" value="PRTase_dom"/>
</dbReference>
<keyword evidence="9 16" id="KW-0808">Transferase</keyword>
<gene>
    <name evidence="18" type="ORF">EV212_10461</name>
</gene>
<keyword evidence="13 16" id="KW-0460">Magnesium</keyword>
<dbReference type="GO" id="GO:0005829">
    <property type="term" value="C:cytosol"/>
    <property type="evidence" value="ECO:0007669"/>
    <property type="project" value="TreeGrafter"/>
</dbReference>
<keyword evidence="7 16" id="KW-0963">Cytoplasm</keyword>
<dbReference type="PANTHER" id="PTHR43340">
    <property type="entry name" value="HYPOXANTHINE-GUANINE PHOSPHORIBOSYLTRANSFERASE"/>
    <property type="match status" value="1"/>
</dbReference>
<dbReference type="EC" id="2.4.2.8" evidence="16"/>
<keyword evidence="8 16" id="KW-0328">Glycosyltransferase</keyword>
<reference evidence="18 19" key="1">
    <citation type="submission" date="2019-03" db="EMBL/GenBank/DDBJ databases">
        <title>Genomic Encyclopedia of Type Strains, Phase IV (KMG-IV): sequencing the most valuable type-strain genomes for metagenomic binning, comparative biology and taxonomic classification.</title>
        <authorList>
            <person name="Goeker M."/>
        </authorList>
    </citation>
    <scope>NUCLEOTIDE SEQUENCE [LARGE SCALE GENOMIC DNA]</scope>
    <source>
        <strain evidence="18 19">DSM 28559</strain>
    </source>
</reference>